<dbReference type="EMBL" id="FXZA01000029">
    <property type="protein sequence ID" value="SMX96529.1"/>
    <property type="molecule type" value="Genomic_DNA"/>
</dbReference>
<proteinExistence type="predicted"/>
<protein>
    <submittedName>
        <fullName evidence="1">Uncharacterized protein</fullName>
    </submittedName>
</protein>
<name>A0A2H1KA34_BRELN</name>
<evidence type="ECO:0000313" key="1">
    <source>
        <dbReference type="EMBL" id="SMX96529.1"/>
    </source>
</evidence>
<dbReference type="Proteomes" id="UP000234498">
    <property type="component" value="Unassembled WGS sequence"/>
</dbReference>
<evidence type="ECO:0000313" key="2">
    <source>
        <dbReference type="Proteomes" id="UP000234498"/>
    </source>
</evidence>
<sequence>MKSHTPHCARPQPAPTPICLDSVIEGWGIAGAAVAILSPGVAVWARCDARRALTQAKRSANAAEDATGINKALFEQGKVRLGLTPNPHESHWHNLTNYGTHTAFSISITAPELYLNLPPQLPETLSPGMSVALIAAPELDKTDRRIFVKYKRNPDGPDESAVFYI</sequence>
<gene>
    <name evidence="1" type="ORF">BLIN101_03147</name>
</gene>
<organism evidence="1 2">
    <name type="scientific">Brevibacterium linens</name>
    <dbReference type="NCBI Taxonomy" id="1703"/>
    <lineage>
        <taxon>Bacteria</taxon>
        <taxon>Bacillati</taxon>
        <taxon>Actinomycetota</taxon>
        <taxon>Actinomycetes</taxon>
        <taxon>Micrococcales</taxon>
        <taxon>Brevibacteriaceae</taxon>
        <taxon>Brevibacterium</taxon>
    </lineage>
</organism>
<accession>A0A2H1KA34</accession>
<dbReference type="AlphaFoldDB" id="A0A2H1KA34"/>
<reference evidence="1 2" key="1">
    <citation type="submission" date="2017-03" db="EMBL/GenBank/DDBJ databases">
        <authorList>
            <person name="Afonso C.L."/>
            <person name="Miller P.J."/>
            <person name="Scott M.A."/>
            <person name="Spackman E."/>
            <person name="Goraichik I."/>
            <person name="Dimitrov K.M."/>
            <person name="Suarez D.L."/>
            <person name="Swayne D.E."/>
        </authorList>
    </citation>
    <scope>NUCLEOTIDE SEQUENCE [LARGE SCALE GENOMIC DNA]</scope>
    <source>
        <strain evidence="1 2">Mu101</strain>
    </source>
</reference>